<keyword evidence="2" id="KW-0238">DNA-binding</keyword>
<dbReference type="PANTHER" id="PTHR33164">
    <property type="entry name" value="TRANSCRIPTIONAL REGULATOR, MARR FAMILY"/>
    <property type="match status" value="1"/>
</dbReference>
<feature type="domain" description="HTH marR-type" evidence="1">
    <location>
        <begin position="1"/>
        <end position="140"/>
    </location>
</feature>
<dbReference type="InterPro" id="IPR036388">
    <property type="entry name" value="WH-like_DNA-bd_sf"/>
</dbReference>
<dbReference type="InterPro" id="IPR000835">
    <property type="entry name" value="HTH_MarR-typ"/>
</dbReference>
<comment type="caution">
    <text evidence="2">The sequence shown here is derived from an EMBL/GenBank/DDBJ whole genome shotgun (WGS) entry which is preliminary data.</text>
</comment>
<dbReference type="PROSITE" id="PS50995">
    <property type="entry name" value="HTH_MARR_2"/>
    <property type="match status" value="1"/>
</dbReference>
<dbReference type="RefSeq" id="WP_270025511.1">
    <property type="nucleotide sequence ID" value="NZ_JAPDDP010000019.1"/>
</dbReference>
<keyword evidence="3" id="KW-1185">Reference proteome</keyword>
<dbReference type="GO" id="GO:0003677">
    <property type="term" value="F:DNA binding"/>
    <property type="evidence" value="ECO:0007669"/>
    <property type="project" value="UniProtKB-KW"/>
</dbReference>
<dbReference type="InterPro" id="IPR039422">
    <property type="entry name" value="MarR/SlyA-like"/>
</dbReference>
<proteinExistence type="predicted"/>
<reference evidence="2" key="1">
    <citation type="submission" date="2022-10" db="EMBL/GenBank/DDBJ databases">
        <title>The WGS of Solirubrobacter phytolaccae KCTC 29190.</title>
        <authorList>
            <person name="Jiang Z."/>
        </authorList>
    </citation>
    <scope>NUCLEOTIDE SEQUENCE</scope>
    <source>
        <strain evidence="2">KCTC 29190</strain>
    </source>
</reference>
<dbReference type="GO" id="GO:0003700">
    <property type="term" value="F:DNA-binding transcription factor activity"/>
    <property type="evidence" value="ECO:0007669"/>
    <property type="project" value="InterPro"/>
</dbReference>
<evidence type="ECO:0000313" key="3">
    <source>
        <dbReference type="Proteomes" id="UP001147653"/>
    </source>
</evidence>
<gene>
    <name evidence="2" type="ORF">OJ997_12915</name>
</gene>
<protein>
    <submittedName>
        <fullName evidence="2">Winged helix DNA-binding protein</fullName>
    </submittedName>
</protein>
<dbReference type="PANTHER" id="PTHR33164:SF99">
    <property type="entry name" value="MARR FAMILY REGULATORY PROTEIN"/>
    <property type="match status" value="1"/>
</dbReference>
<organism evidence="2 3">
    <name type="scientific">Solirubrobacter phytolaccae</name>
    <dbReference type="NCBI Taxonomy" id="1404360"/>
    <lineage>
        <taxon>Bacteria</taxon>
        <taxon>Bacillati</taxon>
        <taxon>Actinomycetota</taxon>
        <taxon>Thermoleophilia</taxon>
        <taxon>Solirubrobacterales</taxon>
        <taxon>Solirubrobacteraceae</taxon>
        <taxon>Solirubrobacter</taxon>
    </lineage>
</organism>
<evidence type="ECO:0000259" key="1">
    <source>
        <dbReference type="PROSITE" id="PS50995"/>
    </source>
</evidence>
<dbReference type="SUPFAM" id="SSF46785">
    <property type="entry name" value="Winged helix' DNA-binding domain"/>
    <property type="match status" value="1"/>
</dbReference>
<dbReference type="GO" id="GO:0006950">
    <property type="term" value="P:response to stress"/>
    <property type="evidence" value="ECO:0007669"/>
    <property type="project" value="TreeGrafter"/>
</dbReference>
<evidence type="ECO:0000313" key="2">
    <source>
        <dbReference type="EMBL" id="MDA0181201.1"/>
    </source>
</evidence>
<dbReference type="Pfam" id="PF12802">
    <property type="entry name" value="MarR_2"/>
    <property type="match status" value="1"/>
</dbReference>
<dbReference type="Proteomes" id="UP001147653">
    <property type="component" value="Unassembled WGS sequence"/>
</dbReference>
<dbReference type="EMBL" id="JAPDDP010000019">
    <property type="protein sequence ID" value="MDA0181201.1"/>
    <property type="molecule type" value="Genomic_DNA"/>
</dbReference>
<dbReference type="InterPro" id="IPR036390">
    <property type="entry name" value="WH_DNA-bd_sf"/>
</dbReference>
<dbReference type="Gene3D" id="1.10.10.10">
    <property type="entry name" value="Winged helix-like DNA-binding domain superfamily/Winged helix DNA-binding domain"/>
    <property type="match status" value="1"/>
</dbReference>
<name>A0A9X3N823_9ACTN</name>
<accession>A0A9X3N823</accession>
<sequence length="152" mass="16113">MATSQGAELALLLLGGFHSMVDDVVAELERRGHPGVRAAHEFALRAIDGGADTASELGRRLDVSKQAAAKTITALEQLGYVGREADPGDARRQLLKVTPRGHELMTVGGALFDDVRERWAAQIGPAALDALQAHLGALVERRAFGAEDLAQP</sequence>
<dbReference type="AlphaFoldDB" id="A0A9X3N823"/>